<dbReference type="SUPFAM" id="SSF53335">
    <property type="entry name" value="S-adenosyl-L-methionine-dependent methyltransferases"/>
    <property type="match status" value="1"/>
</dbReference>
<dbReference type="GO" id="GO:0032259">
    <property type="term" value="P:methylation"/>
    <property type="evidence" value="ECO:0007669"/>
    <property type="project" value="UniProtKB-KW"/>
</dbReference>
<dbReference type="GO" id="GO:0008170">
    <property type="term" value="F:N-methyltransferase activity"/>
    <property type="evidence" value="ECO:0007669"/>
    <property type="project" value="InterPro"/>
</dbReference>
<dbReference type="Pfam" id="PF01555">
    <property type="entry name" value="N6_N4_Mtase"/>
    <property type="match status" value="1"/>
</dbReference>
<name>A0A937XJK4_UNCW3</name>
<reference evidence="4" key="1">
    <citation type="submission" date="2019-03" db="EMBL/GenBank/DDBJ databases">
        <title>Lake Tanganyika Metagenome-Assembled Genomes (MAGs).</title>
        <authorList>
            <person name="Tran P."/>
        </authorList>
    </citation>
    <scope>NUCLEOTIDE SEQUENCE</scope>
    <source>
        <strain evidence="4">K_DeepCast_150m_m2_040</strain>
    </source>
</reference>
<protein>
    <recommendedName>
        <fullName evidence="3">DNA methylase N-4/N-6 domain-containing protein</fullName>
    </recommendedName>
</protein>
<gene>
    <name evidence="4" type="ORF">FJY68_11900</name>
</gene>
<dbReference type="AlphaFoldDB" id="A0A937XJK4"/>
<dbReference type="PROSITE" id="PS01261">
    <property type="entry name" value="UPF0020"/>
    <property type="match status" value="1"/>
</dbReference>
<dbReference type="Proteomes" id="UP000779900">
    <property type="component" value="Unassembled WGS sequence"/>
</dbReference>
<dbReference type="InterPro" id="IPR053943">
    <property type="entry name" value="RlmKL-like_Mtase_CS"/>
</dbReference>
<evidence type="ECO:0000259" key="3">
    <source>
        <dbReference type="Pfam" id="PF01555"/>
    </source>
</evidence>
<evidence type="ECO:0000313" key="4">
    <source>
        <dbReference type="EMBL" id="MBM3332529.1"/>
    </source>
</evidence>
<evidence type="ECO:0000313" key="5">
    <source>
        <dbReference type="Proteomes" id="UP000779900"/>
    </source>
</evidence>
<dbReference type="InterPro" id="IPR029063">
    <property type="entry name" value="SAM-dependent_MTases_sf"/>
</dbReference>
<dbReference type="EMBL" id="VGIR01000097">
    <property type="protein sequence ID" value="MBM3332529.1"/>
    <property type="molecule type" value="Genomic_DNA"/>
</dbReference>
<organism evidence="4 5">
    <name type="scientific">candidate division WOR-3 bacterium</name>
    <dbReference type="NCBI Taxonomy" id="2052148"/>
    <lineage>
        <taxon>Bacteria</taxon>
        <taxon>Bacteria division WOR-3</taxon>
    </lineage>
</organism>
<keyword evidence="1" id="KW-0489">Methyltransferase</keyword>
<dbReference type="Gene3D" id="3.40.50.150">
    <property type="entry name" value="Vaccinia Virus protein VP39"/>
    <property type="match status" value="2"/>
</dbReference>
<feature type="domain" description="DNA methylase N-4/N-6" evidence="3">
    <location>
        <begin position="51"/>
        <end position="97"/>
    </location>
</feature>
<evidence type="ECO:0000256" key="2">
    <source>
        <dbReference type="ARBA" id="ARBA00022679"/>
    </source>
</evidence>
<sequence>MTGLALDVTQQQLFLDVVPKHLDPRLWRGSFNGKESTLQQLSPYVGKLKSGMVQALLRLYSQEGDWVLDPFCGSGVVPLEALLHGRRTLANDLSPYAYHLTLGKLAVPRSEIEALARATAAMDAAETRAKELRPSDFPDYIRAFFHPDTLRETAATFEVLTDRKEHFLLACLMGILHHVRPGFLSYPASHLTPYLRVKKYPRDEYASMYAYRPVRPRLVAKVRRAFRRTLITRPWGESDYRVLCENSMHLSLPDESVDLVLSSPPYFGALDYARDNRLRLWFLGSKDWKALDRSLTARDEVYIPQMTECLKEMERVLKPGRFCILVLGDVERDGKSRRTAELIGELAEVVTESRLAVSGLVRDEIPDIRRSRRRTSTTKVEKILALRKRADSLRAARTEPVAVADKPRRRKGR</sequence>
<proteinExistence type="predicted"/>
<dbReference type="InterPro" id="IPR002941">
    <property type="entry name" value="DNA_methylase_N4/N6"/>
</dbReference>
<keyword evidence="2" id="KW-0808">Transferase</keyword>
<comment type="caution">
    <text evidence="4">The sequence shown here is derived from an EMBL/GenBank/DDBJ whole genome shotgun (WGS) entry which is preliminary data.</text>
</comment>
<evidence type="ECO:0000256" key="1">
    <source>
        <dbReference type="ARBA" id="ARBA00022603"/>
    </source>
</evidence>
<accession>A0A937XJK4</accession>
<dbReference type="GO" id="GO:0003677">
    <property type="term" value="F:DNA binding"/>
    <property type="evidence" value="ECO:0007669"/>
    <property type="project" value="InterPro"/>
</dbReference>